<dbReference type="InterPro" id="IPR005565">
    <property type="entry name" value="Hemolysn_activator_HlyB_C"/>
</dbReference>
<name>A0A7G9L6K1_9FLAO</name>
<dbReference type="KEGG" id="ppec:H9W90_08495"/>
<evidence type="ECO:0000313" key="4">
    <source>
        <dbReference type="Proteomes" id="UP000515808"/>
    </source>
</evidence>
<feature type="signal peptide" evidence="1">
    <location>
        <begin position="1"/>
        <end position="23"/>
    </location>
</feature>
<dbReference type="Pfam" id="PF03865">
    <property type="entry name" value="ShlB"/>
    <property type="match status" value="1"/>
</dbReference>
<organism evidence="3 4">
    <name type="scientific">Polaribacter pectinis</name>
    <dbReference type="NCBI Taxonomy" id="2738844"/>
    <lineage>
        <taxon>Bacteria</taxon>
        <taxon>Pseudomonadati</taxon>
        <taxon>Bacteroidota</taxon>
        <taxon>Flavobacteriia</taxon>
        <taxon>Flavobacteriales</taxon>
        <taxon>Flavobacteriaceae</taxon>
    </lineage>
</organism>
<accession>A0A7G9L6K1</accession>
<dbReference type="Gene3D" id="2.40.160.50">
    <property type="entry name" value="membrane protein fhac: a member of the omp85/tpsb transporter family"/>
    <property type="match status" value="1"/>
</dbReference>
<dbReference type="EMBL" id="CP060695">
    <property type="protein sequence ID" value="QNM84250.1"/>
    <property type="molecule type" value="Genomic_DNA"/>
</dbReference>
<protein>
    <recommendedName>
        <fullName evidence="2">Haemolysin activator HlyB C-terminal domain-containing protein</fullName>
    </recommendedName>
</protein>
<feature type="domain" description="Haemolysin activator HlyB C-terminal" evidence="2">
    <location>
        <begin position="410"/>
        <end position="514"/>
    </location>
</feature>
<evidence type="ECO:0000313" key="3">
    <source>
        <dbReference type="EMBL" id="QNM84250.1"/>
    </source>
</evidence>
<sequence>MKKKTFLYLFILFLFLFSKSNFAQELSLELTSINQIENKLLQKIDYQKKHKDSISVKREIYKITNYLKSKGYFTNTLDSIKKTAYSLISYFSLNEKTESAVITLPHNKIDIKNVEVKNNSFSIPIEKLQPTLLQISKTLDYQGKSFSKVNLKNIKLKNKILFADLEVLQSKKRNIDKVIIKGYDAFPKSYIKHFFNINDKTIFNKDKIIELTNESKSLQFIKEIKPPEVLFKKDSTLLYMYLKKHQNNSFDGLINFASKENGDILFNGHVDLKINNTLNRGEKFELFWNSIGDERQEFKISTEVPYIFNSVFTPNISFSIYKQDSTFLNTTFNAKLFYNLNSRVKIAFTYDAENSENLQEKISNNIETFNNYFLGFKFVYSIPKNDFFFNDKFSLEINPNLGKRKTKAISSNQFKLETTASYLWDISDRSSIFIRNSTGFLNSDDFIDNELFRIGGANSIRGFNEQSIYTKRYTFFNLEYRFLSSQKSYLYTILDIGNINTTFKNENLLGIGLGYLFTTKNSQINLSTITGKNSSKNFDFKNSKLIISWKSYF</sequence>
<evidence type="ECO:0000256" key="1">
    <source>
        <dbReference type="SAM" id="SignalP"/>
    </source>
</evidence>
<gene>
    <name evidence="3" type="ORF">H9W90_08495</name>
</gene>
<dbReference type="RefSeq" id="WP_187481194.1">
    <property type="nucleotide sequence ID" value="NZ_CP060695.1"/>
</dbReference>
<keyword evidence="4" id="KW-1185">Reference proteome</keyword>
<evidence type="ECO:0000259" key="2">
    <source>
        <dbReference type="Pfam" id="PF03865"/>
    </source>
</evidence>
<reference evidence="3 4" key="1">
    <citation type="submission" date="2020-08" db="EMBL/GenBank/DDBJ databases">
        <title>Polaribacter sp. L12M9 isolated from gut of the Korean scallop.</title>
        <authorList>
            <person name="Jeong Y.S."/>
        </authorList>
    </citation>
    <scope>NUCLEOTIDE SEQUENCE [LARGE SCALE GENOMIC DNA]</scope>
    <source>
        <strain evidence="3 4">L12M9</strain>
    </source>
</reference>
<dbReference type="Proteomes" id="UP000515808">
    <property type="component" value="Chromosome"/>
</dbReference>
<feature type="chain" id="PRO_5028914204" description="Haemolysin activator HlyB C-terminal domain-containing protein" evidence="1">
    <location>
        <begin position="24"/>
        <end position="553"/>
    </location>
</feature>
<dbReference type="AlphaFoldDB" id="A0A7G9L6K1"/>
<keyword evidence="1" id="KW-0732">Signal</keyword>
<proteinExistence type="predicted"/>